<dbReference type="Pfam" id="PF00528">
    <property type="entry name" value="BPD_transp_1"/>
    <property type="match status" value="1"/>
</dbReference>
<comment type="subcellular location">
    <subcellularLocation>
        <location evidence="1 7">Cell membrane</location>
        <topology evidence="1 7">Multi-pass membrane protein</topology>
    </subcellularLocation>
</comment>
<accession>A0A510Y8G4</accession>
<dbReference type="InterPro" id="IPR035906">
    <property type="entry name" value="MetI-like_sf"/>
</dbReference>
<feature type="transmembrane region" description="Helical" evidence="7">
    <location>
        <begin position="104"/>
        <end position="124"/>
    </location>
</feature>
<organism evidence="9 10">
    <name type="scientific">Marinococcus halophilus</name>
    <dbReference type="NCBI Taxonomy" id="1371"/>
    <lineage>
        <taxon>Bacteria</taxon>
        <taxon>Bacillati</taxon>
        <taxon>Bacillota</taxon>
        <taxon>Bacilli</taxon>
        <taxon>Bacillales</taxon>
        <taxon>Bacillaceae</taxon>
        <taxon>Marinococcus</taxon>
    </lineage>
</organism>
<evidence type="ECO:0000256" key="5">
    <source>
        <dbReference type="ARBA" id="ARBA00022989"/>
    </source>
</evidence>
<comment type="similarity">
    <text evidence="7">Belongs to the binding-protein-dependent transport system permease family.</text>
</comment>
<evidence type="ECO:0000256" key="7">
    <source>
        <dbReference type="RuleBase" id="RU363032"/>
    </source>
</evidence>
<comment type="caution">
    <text evidence="9">The sequence shown here is derived from an EMBL/GenBank/DDBJ whole genome shotgun (WGS) entry which is preliminary data.</text>
</comment>
<dbReference type="PANTHER" id="PTHR30193:SF37">
    <property type="entry name" value="INNER MEMBRANE ABC TRANSPORTER PERMEASE PROTEIN YCJO"/>
    <property type="match status" value="1"/>
</dbReference>
<sequence>MHLLRSPWKIGLGLVLPLIIYMVFGIIPIFISFYYSFMAWDGFSAMNFVGIENYVTAFQDSTFWLSLRNNILVVLASVLGQIPIGLGLALLLNRKIKGAKFFRTIGFLPVVISTVVISITWRMIYNSEQGLLNNLLETTGLGFLQQNWLGDPDSAIFAILITIVWQFVGLYFIIFLSALQTIPKELLEAAELDGAGEWHKIVHITLPSIRNVILVAIVLCISGSLKTFDLIYVMTQGGPAHSTEVMATYMYSETFEGLSYGYGSALSILILVFSLILILITTKVMGVKRA</sequence>
<dbReference type="EMBL" id="BJUN01000017">
    <property type="protein sequence ID" value="GEK59678.1"/>
    <property type="molecule type" value="Genomic_DNA"/>
</dbReference>
<dbReference type="OrthoDB" id="152280at2"/>
<dbReference type="InterPro" id="IPR000515">
    <property type="entry name" value="MetI-like"/>
</dbReference>
<keyword evidence="4 7" id="KW-0812">Transmembrane</keyword>
<keyword evidence="5 7" id="KW-1133">Transmembrane helix</keyword>
<evidence type="ECO:0000313" key="9">
    <source>
        <dbReference type="EMBL" id="GEK59678.1"/>
    </source>
</evidence>
<evidence type="ECO:0000259" key="8">
    <source>
        <dbReference type="PROSITE" id="PS50928"/>
    </source>
</evidence>
<keyword evidence="2 7" id="KW-0813">Transport</keyword>
<protein>
    <submittedName>
        <fullName evidence="9">ABC transporter permease</fullName>
    </submittedName>
</protein>
<feature type="transmembrane region" description="Helical" evidence="7">
    <location>
        <begin position="155"/>
        <end position="179"/>
    </location>
</feature>
<dbReference type="RefSeq" id="WP_094908187.1">
    <property type="nucleotide sequence ID" value="NZ_BJUN01000017.1"/>
</dbReference>
<keyword evidence="3" id="KW-1003">Cell membrane</keyword>
<reference evidence="9 10" key="1">
    <citation type="submission" date="2019-07" db="EMBL/GenBank/DDBJ databases">
        <title>Whole genome shotgun sequence of Marinococcus halophilus NBRC 102359.</title>
        <authorList>
            <person name="Hosoyama A."/>
            <person name="Uohara A."/>
            <person name="Ohji S."/>
            <person name="Ichikawa N."/>
        </authorList>
    </citation>
    <scope>NUCLEOTIDE SEQUENCE [LARGE SCALE GENOMIC DNA]</scope>
    <source>
        <strain evidence="9 10">NBRC 102359</strain>
    </source>
</reference>
<evidence type="ECO:0000256" key="6">
    <source>
        <dbReference type="ARBA" id="ARBA00023136"/>
    </source>
</evidence>
<dbReference type="Proteomes" id="UP000321051">
    <property type="component" value="Unassembled WGS sequence"/>
</dbReference>
<feature type="transmembrane region" description="Helical" evidence="7">
    <location>
        <begin position="12"/>
        <end position="37"/>
    </location>
</feature>
<dbReference type="PROSITE" id="PS50928">
    <property type="entry name" value="ABC_TM1"/>
    <property type="match status" value="1"/>
</dbReference>
<evidence type="ECO:0000256" key="2">
    <source>
        <dbReference type="ARBA" id="ARBA00022448"/>
    </source>
</evidence>
<dbReference type="GO" id="GO:0055085">
    <property type="term" value="P:transmembrane transport"/>
    <property type="evidence" value="ECO:0007669"/>
    <property type="project" value="InterPro"/>
</dbReference>
<proteinExistence type="inferred from homology"/>
<dbReference type="Gene3D" id="1.10.3720.10">
    <property type="entry name" value="MetI-like"/>
    <property type="match status" value="1"/>
</dbReference>
<dbReference type="CDD" id="cd06261">
    <property type="entry name" value="TM_PBP2"/>
    <property type="match status" value="1"/>
</dbReference>
<gene>
    <name evidence="9" type="ORF">MHA01_25830</name>
</gene>
<feature type="domain" description="ABC transmembrane type-1" evidence="8">
    <location>
        <begin position="67"/>
        <end position="281"/>
    </location>
</feature>
<evidence type="ECO:0000256" key="4">
    <source>
        <dbReference type="ARBA" id="ARBA00022692"/>
    </source>
</evidence>
<keyword evidence="6 7" id="KW-0472">Membrane</keyword>
<name>A0A510Y8G4_MARHA</name>
<keyword evidence="10" id="KW-1185">Reference proteome</keyword>
<dbReference type="InterPro" id="IPR051393">
    <property type="entry name" value="ABC_transporter_permease"/>
</dbReference>
<dbReference type="SUPFAM" id="SSF161098">
    <property type="entry name" value="MetI-like"/>
    <property type="match status" value="1"/>
</dbReference>
<feature type="transmembrane region" description="Helical" evidence="7">
    <location>
        <begin position="212"/>
        <end position="234"/>
    </location>
</feature>
<dbReference type="STRING" id="1371.GCA_900166605_00076"/>
<evidence type="ECO:0000313" key="10">
    <source>
        <dbReference type="Proteomes" id="UP000321051"/>
    </source>
</evidence>
<feature type="transmembrane region" description="Helical" evidence="7">
    <location>
        <begin position="260"/>
        <end position="280"/>
    </location>
</feature>
<dbReference type="PANTHER" id="PTHR30193">
    <property type="entry name" value="ABC TRANSPORTER PERMEASE PROTEIN"/>
    <property type="match status" value="1"/>
</dbReference>
<dbReference type="AlphaFoldDB" id="A0A510Y8G4"/>
<evidence type="ECO:0000256" key="1">
    <source>
        <dbReference type="ARBA" id="ARBA00004651"/>
    </source>
</evidence>
<dbReference type="GO" id="GO:0005886">
    <property type="term" value="C:plasma membrane"/>
    <property type="evidence" value="ECO:0007669"/>
    <property type="project" value="UniProtKB-SubCell"/>
</dbReference>
<feature type="transmembrane region" description="Helical" evidence="7">
    <location>
        <begin position="71"/>
        <end position="92"/>
    </location>
</feature>
<evidence type="ECO:0000256" key="3">
    <source>
        <dbReference type="ARBA" id="ARBA00022475"/>
    </source>
</evidence>